<dbReference type="Proteomes" id="UP000694523">
    <property type="component" value="Unplaced"/>
</dbReference>
<keyword evidence="4" id="KW-1185">Reference proteome</keyword>
<evidence type="ECO:0000256" key="1">
    <source>
        <dbReference type="ARBA" id="ARBA00023157"/>
    </source>
</evidence>
<keyword evidence="2" id="KW-0812">Transmembrane</keyword>
<evidence type="ECO:0000313" key="4">
    <source>
        <dbReference type="Proteomes" id="UP000694523"/>
    </source>
</evidence>
<protein>
    <submittedName>
        <fullName evidence="3">Uncharacterized protein</fullName>
    </submittedName>
</protein>
<keyword evidence="2" id="KW-1133">Transmembrane helix</keyword>
<dbReference type="InterPro" id="IPR013783">
    <property type="entry name" value="Ig-like_fold"/>
</dbReference>
<dbReference type="GO" id="GO:0009897">
    <property type="term" value="C:external side of plasma membrane"/>
    <property type="evidence" value="ECO:0007669"/>
    <property type="project" value="TreeGrafter"/>
</dbReference>
<dbReference type="GO" id="GO:0004896">
    <property type="term" value="F:cytokine receptor activity"/>
    <property type="evidence" value="ECO:0007669"/>
    <property type="project" value="TreeGrafter"/>
</dbReference>
<dbReference type="PANTHER" id="PTHR23037:SF35">
    <property type="entry name" value="FIBRONECTIN TYPE-III DOMAIN-CONTAINING PROTEIN"/>
    <property type="match status" value="1"/>
</dbReference>
<proteinExistence type="predicted"/>
<reference evidence="3" key="2">
    <citation type="submission" date="2025-09" db="UniProtKB">
        <authorList>
            <consortium name="Ensembl"/>
        </authorList>
    </citation>
    <scope>IDENTIFICATION</scope>
</reference>
<organism evidence="3 4">
    <name type="scientific">Neogobius melanostomus</name>
    <name type="common">round goby</name>
    <dbReference type="NCBI Taxonomy" id="47308"/>
    <lineage>
        <taxon>Eukaryota</taxon>
        <taxon>Metazoa</taxon>
        <taxon>Chordata</taxon>
        <taxon>Craniata</taxon>
        <taxon>Vertebrata</taxon>
        <taxon>Euteleostomi</taxon>
        <taxon>Actinopterygii</taxon>
        <taxon>Neopterygii</taxon>
        <taxon>Teleostei</taxon>
        <taxon>Neoteleostei</taxon>
        <taxon>Acanthomorphata</taxon>
        <taxon>Gobiaria</taxon>
        <taxon>Gobiiformes</taxon>
        <taxon>Gobioidei</taxon>
        <taxon>Gobiidae</taxon>
        <taxon>Benthophilinae</taxon>
        <taxon>Neogobiini</taxon>
        <taxon>Neogobius</taxon>
    </lineage>
</organism>
<dbReference type="Ensembl" id="ENSNMLT00000036206.1">
    <property type="protein sequence ID" value="ENSNMLP00000032518.1"/>
    <property type="gene ID" value="ENSNMLG00000020303.1"/>
</dbReference>
<dbReference type="PANTHER" id="PTHR23037">
    <property type="entry name" value="CYTOKINE RECEPTOR"/>
    <property type="match status" value="1"/>
</dbReference>
<evidence type="ECO:0000256" key="2">
    <source>
        <dbReference type="SAM" id="Phobius"/>
    </source>
</evidence>
<evidence type="ECO:0000313" key="3">
    <source>
        <dbReference type="Ensembl" id="ENSNMLP00000032518.1"/>
    </source>
</evidence>
<keyword evidence="1" id="KW-1015">Disulfide bond</keyword>
<keyword evidence="2" id="KW-0472">Membrane</keyword>
<feature type="transmembrane region" description="Helical" evidence="2">
    <location>
        <begin position="187"/>
        <end position="207"/>
    </location>
</feature>
<reference evidence="3" key="1">
    <citation type="submission" date="2025-08" db="UniProtKB">
        <authorList>
            <consortium name="Ensembl"/>
        </authorList>
    </citation>
    <scope>IDENTIFICATION</scope>
</reference>
<accession>A0A8C6UDW5</accession>
<dbReference type="Gene3D" id="2.60.40.10">
    <property type="entry name" value="Immunoglobulins"/>
    <property type="match status" value="1"/>
</dbReference>
<name>A0A8C6UDW5_9GOBI</name>
<dbReference type="AlphaFoldDB" id="A0A8C6UDW5"/>
<sequence>MWACDAVDRDFKCFLYESNMNCSWTSDPSSPVRLIYRECGPGQDFKECNLTNNSGPRTVCQLSGNFLQKDLCMSATTSNGISTFKAPKVLTLPKMTISEVGINLVLTWAPLEVEVSNPLCNICYSVCDEPRTCQGHSLQKGPFPIPYDKSCQYKIQYQIRTGPYSTEIYSDWSEEITYGFTDRTPTVVAIVIPIIVSACVILSCICFRRHKNIICPEVPDPSTIFKFYIALFIHSILGGGKLLL</sequence>